<keyword evidence="9" id="KW-1185">Reference proteome</keyword>
<evidence type="ECO:0000256" key="6">
    <source>
        <dbReference type="RuleBase" id="RU003476"/>
    </source>
</evidence>
<dbReference type="OrthoDB" id="9131041at2"/>
<gene>
    <name evidence="8" type="primary">ytkD</name>
    <name evidence="8" type="ORF">FS935_14775</name>
</gene>
<dbReference type="RefSeq" id="WP_146949415.1">
    <property type="nucleotide sequence ID" value="NZ_VOQF01000007.1"/>
</dbReference>
<comment type="caution">
    <text evidence="8">The sequence shown here is derived from an EMBL/GenBank/DDBJ whole genome shotgun (WGS) entry which is preliminary data.</text>
</comment>
<dbReference type="GO" id="GO:0016818">
    <property type="term" value="F:hydrolase activity, acting on acid anhydrides, in phosphorus-containing anhydrides"/>
    <property type="evidence" value="ECO:0007669"/>
    <property type="project" value="TreeGrafter"/>
</dbReference>
<dbReference type="PROSITE" id="PS00893">
    <property type="entry name" value="NUDIX_BOX"/>
    <property type="match status" value="1"/>
</dbReference>
<keyword evidence="5" id="KW-0460">Magnesium</keyword>
<dbReference type="Proteomes" id="UP000321363">
    <property type="component" value="Unassembled WGS sequence"/>
</dbReference>
<evidence type="ECO:0000259" key="7">
    <source>
        <dbReference type="PROSITE" id="PS51462"/>
    </source>
</evidence>
<dbReference type="AlphaFoldDB" id="A0A5C6VZ92"/>
<accession>A0A5C6VZ92</accession>
<dbReference type="PANTHER" id="PTHR43758">
    <property type="entry name" value="7,8-DIHYDRO-8-OXOGUANINE TRIPHOSPHATASE"/>
    <property type="match status" value="1"/>
</dbReference>
<dbReference type="InterPro" id="IPR020476">
    <property type="entry name" value="Nudix_hydrolase"/>
</dbReference>
<comment type="similarity">
    <text evidence="2 6">Belongs to the Nudix hydrolase family.</text>
</comment>
<dbReference type="Pfam" id="PF00293">
    <property type="entry name" value="NUDIX"/>
    <property type="match status" value="1"/>
</dbReference>
<dbReference type="InterPro" id="IPR014078">
    <property type="entry name" value="Nudix_YtkD"/>
</dbReference>
<dbReference type="SUPFAM" id="SSF55811">
    <property type="entry name" value="Nudix"/>
    <property type="match status" value="1"/>
</dbReference>
<dbReference type="InterPro" id="IPR000086">
    <property type="entry name" value="NUDIX_hydrolase_dom"/>
</dbReference>
<feature type="domain" description="Nudix hydrolase" evidence="7">
    <location>
        <begin position="11"/>
        <end position="141"/>
    </location>
</feature>
<dbReference type="NCBIfam" id="TIGR02705">
    <property type="entry name" value="nudix_YtkD"/>
    <property type="match status" value="1"/>
</dbReference>
<dbReference type="PANTHER" id="PTHR43758:SF8">
    <property type="entry name" value="8-OXO-DGTP DIPHOSPHATASE YTKD-RELATED"/>
    <property type="match status" value="1"/>
</dbReference>
<evidence type="ECO:0000313" key="9">
    <source>
        <dbReference type="Proteomes" id="UP000321363"/>
    </source>
</evidence>
<evidence type="ECO:0000256" key="2">
    <source>
        <dbReference type="ARBA" id="ARBA00005582"/>
    </source>
</evidence>
<evidence type="ECO:0000313" key="8">
    <source>
        <dbReference type="EMBL" id="TXC90314.1"/>
    </source>
</evidence>
<dbReference type="GO" id="GO:0046872">
    <property type="term" value="F:metal ion binding"/>
    <property type="evidence" value="ECO:0007669"/>
    <property type="project" value="UniProtKB-KW"/>
</dbReference>
<dbReference type="GO" id="GO:0005737">
    <property type="term" value="C:cytoplasm"/>
    <property type="evidence" value="ECO:0007669"/>
    <property type="project" value="TreeGrafter"/>
</dbReference>
<organism evidence="8 9">
    <name type="scientific">Metabacillus litoralis</name>
    <dbReference type="NCBI Taxonomy" id="152268"/>
    <lineage>
        <taxon>Bacteria</taxon>
        <taxon>Bacillati</taxon>
        <taxon>Bacillota</taxon>
        <taxon>Bacilli</taxon>
        <taxon>Bacillales</taxon>
        <taxon>Bacillaceae</taxon>
        <taxon>Metabacillus</taxon>
    </lineage>
</organism>
<keyword evidence="4 6" id="KW-0378">Hydrolase</keyword>
<dbReference type="PROSITE" id="PS51462">
    <property type="entry name" value="NUDIX"/>
    <property type="match status" value="1"/>
</dbReference>
<keyword evidence="3" id="KW-0479">Metal-binding</keyword>
<evidence type="ECO:0000256" key="4">
    <source>
        <dbReference type="ARBA" id="ARBA00022801"/>
    </source>
</evidence>
<dbReference type="InterPro" id="IPR015797">
    <property type="entry name" value="NUDIX_hydrolase-like_dom_sf"/>
</dbReference>
<dbReference type="InterPro" id="IPR020084">
    <property type="entry name" value="NUDIX_hydrolase_CS"/>
</dbReference>
<reference evidence="8 9" key="1">
    <citation type="journal article" date="2005" name="Int. J. Syst. Evol. Microbiol.">
        <title>Bacillus litoralis sp. nov., isolated from a tidal flat of the Yellow Sea in Korea.</title>
        <authorList>
            <person name="Yoon J.H."/>
            <person name="Oh T.K."/>
        </authorList>
    </citation>
    <scope>NUCLEOTIDE SEQUENCE [LARGE SCALE GENOMIC DNA]</scope>
    <source>
        <strain evidence="8 9">SW-211</strain>
    </source>
</reference>
<proteinExistence type="inferred from homology"/>
<comment type="cofactor">
    <cofactor evidence="1">
        <name>Mg(2+)</name>
        <dbReference type="ChEBI" id="CHEBI:18420"/>
    </cofactor>
</comment>
<dbReference type="Gene3D" id="3.90.79.10">
    <property type="entry name" value="Nucleoside Triphosphate Pyrophosphohydrolase"/>
    <property type="match status" value="1"/>
</dbReference>
<evidence type="ECO:0000256" key="1">
    <source>
        <dbReference type="ARBA" id="ARBA00001946"/>
    </source>
</evidence>
<dbReference type="CDD" id="cd04665">
    <property type="entry name" value="NUDIX_RppH"/>
    <property type="match status" value="1"/>
</dbReference>
<evidence type="ECO:0000256" key="5">
    <source>
        <dbReference type="ARBA" id="ARBA00022842"/>
    </source>
</evidence>
<name>A0A5C6VZ92_9BACI</name>
<dbReference type="EMBL" id="VOQF01000007">
    <property type="protein sequence ID" value="TXC90314.1"/>
    <property type="molecule type" value="Genomic_DNA"/>
</dbReference>
<evidence type="ECO:0000256" key="3">
    <source>
        <dbReference type="ARBA" id="ARBA00022723"/>
    </source>
</evidence>
<sequence>MYRFTDYYHNEVTLSFESYPFSSDPKHVWVVCRYENQWLLTEHSDRGYEFPGGKVEKDETADEAAIREVKEETGGIVKNLTYLGQYKVQGKEKVIVKNIYFATIEILEKQQQYFETFGPILLEKIPKNIKYDKKYSFIMKDDVLHHSLLEINKRWNIK</sequence>
<dbReference type="PRINTS" id="PR00502">
    <property type="entry name" value="NUDIXFAMILY"/>
</dbReference>
<protein>
    <submittedName>
        <fullName evidence="8">Nucleoside triphosphatase YtkD</fullName>
    </submittedName>
</protein>